<dbReference type="EMBL" id="CAMXCT030000488">
    <property type="protein sequence ID" value="CAL4766773.1"/>
    <property type="molecule type" value="Genomic_DNA"/>
</dbReference>
<dbReference type="InterPro" id="IPR051064">
    <property type="entry name" value="SEC14/CRAL-TRIO_domain"/>
</dbReference>
<evidence type="ECO:0000256" key="2">
    <source>
        <dbReference type="SAM" id="SignalP"/>
    </source>
</evidence>
<sequence length="372" mass="41516">MSLIFTCSLLGEDLVLACGNTSDVAEHLEFAVPAVPAVPEHSDYKASERPPRQDSIWFSCDEFVDKGKAPRVEAEAKTEEPSEVSSDSTDVEVDAEKEMSQMSTFRVVPRDVDERVQELHRRLEDVVMDPAGSGSIEKLGGYPTCYWRFLRSCNNDTKAAEAKLRATVRFRQRLGVDQLLCTEKPKEVFEKLKDAWPEVWIGTTSDGSPVSFFDVGKAVRFLQLGVQEEELRLFWMVWMERSNQQQRQGLGKASGSIDPHDMPGTVVIYDLKELHLSQLTSCLSGLHSLIKVLGLAEKHYPSNLRKAVVLNAPAVFSRMVWPLVHKVLDAETSKDVLVCDALDEDFSSQLGFGASELVELLRKHQGTSDAEG</sequence>
<dbReference type="Pfam" id="PF00650">
    <property type="entry name" value="CRAL_TRIO"/>
    <property type="match status" value="1"/>
</dbReference>
<dbReference type="InterPro" id="IPR001251">
    <property type="entry name" value="CRAL-TRIO_dom"/>
</dbReference>
<dbReference type="PANTHER" id="PTHR23324">
    <property type="entry name" value="SEC14 RELATED PROTEIN"/>
    <property type="match status" value="1"/>
</dbReference>
<dbReference type="EMBL" id="CAMXCT010000488">
    <property type="protein sequence ID" value="CAI3979461.1"/>
    <property type="molecule type" value="Genomic_DNA"/>
</dbReference>
<dbReference type="AlphaFoldDB" id="A0A9P1FKP5"/>
<dbReference type="OrthoDB" id="75724at2759"/>
<feature type="compositionally biased region" description="Basic and acidic residues" evidence="1">
    <location>
        <begin position="70"/>
        <end position="80"/>
    </location>
</feature>
<feature type="signal peptide" evidence="2">
    <location>
        <begin position="1"/>
        <end position="17"/>
    </location>
</feature>
<proteinExistence type="predicted"/>
<dbReference type="SUPFAM" id="SSF46938">
    <property type="entry name" value="CRAL/TRIO N-terminal domain"/>
    <property type="match status" value="1"/>
</dbReference>
<keyword evidence="6" id="KW-0328">Glycosyltransferase</keyword>
<dbReference type="Proteomes" id="UP001152797">
    <property type="component" value="Unassembled WGS sequence"/>
</dbReference>
<dbReference type="SUPFAM" id="SSF52087">
    <property type="entry name" value="CRAL/TRIO domain"/>
    <property type="match status" value="1"/>
</dbReference>
<evidence type="ECO:0000313" key="6">
    <source>
        <dbReference type="EMBL" id="CAL4766773.1"/>
    </source>
</evidence>
<evidence type="ECO:0000313" key="5">
    <source>
        <dbReference type="EMBL" id="CAL1132836.1"/>
    </source>
</evidence>
<dbReference type="InterPro" id="IPR036273">
    <property type="entry name" value="CRAL/TRIO_N_dom_sf"/>
</dbReference>
<reference evidence="5" key="2">
    <citation type="submission" date="2024-04" db="EMBL/GenBank/DDBJ databases">
        <authorList>
            <person name="Chen Y."/>
            <person name="Shah S."/>
            <person name="Dougan E. K."/>
            <person name="Thang M."/>
            <person name="Chan C."/>
        </authorList>
    </citation>
    <scope>NUCLEOTIDE SEQUENCE [LARGE SCALE GENOMIC DNA]</scope>
</reference>
<evidence type="ECO:0000313" key="7">
    <source>
        <dbReference type="Proteomes" id="UP001152797"/>
    </source>
</evidence>
<keyword evidence="2" id="KW-0732">Signal</keyword>
<comment type="caution">
    <text evidence="4">The sequence shown here is derived from an EMBL/GenBank/DDBJ whole genome shotgun (WGS) entry which is preliminary data.</text>
</comment>
<protein>
    <submittedName>
        <fullName evidence="6">Dolichyl-phosphate-mannose--protein mannosyltransferase</fullName>
    </submittedName>
</protein>
<dbReference type="GO" id="GO:0016757">
    <property type="term" value="F:glycosyltransferase activity"/>
    <property type="evidence" value="ECO:0007669"/>
    <property type="project" value="UniProtKB-KW"/>
</dbReference>
<dbReference type="CDD" id="cd00170">
    <property type="entry name" value="SEC14"/>
    <property type="match status" value="1"/>
</dbReference>
<keyword evidence="6" id="KW-0808">Transferase</keyword>
<evidence type="ECO:0000256" key="1">
    <source>
        <dbReference type="SAM" id="MobiDB-lite"/>
    </source>
</evidence>
<feature type="domain" description="CRAL-TRIO" evidence="3">
    <location>
        <begin position="188"/>
        <end position="372"/>
    </location>
</feature>
<dbReference type="InterPro" id="IPR036865">
    <property type="entry name" value="CRAL-TRIO_dom_sf"/>
</dbReference>
<dbReference type="EMBL" id="CAMXCT020000488">
    <property type="protein sequence ID" value="CAL1132836.1"/>
    <property type="molecule type" value="Genomic_DNA"/>
</dbReference>
<feature type="chain" id="PRO_5043272009" evidence="2">
    <location>
        <begin position="18"/>
        <end position="372"/>
    </location>
</feature>
<dbReference type="PROSITE" id="PS50191">
    <property type="entry name" value="CRAL_TRIO"/>
    <property type="match status" value="1"/>
</dbReference>
<dbReference type="PANTHER" id="PTHR23324:SF83">
    <property type="entry name" value="SEC14-LIKE PROTEIN 2"/>
    <property type="match status" value="1"/>
</dbReference>
<gene>
    <name evidence="4" type="ORF">C1SCF055_LOCUS7411</name>
</gene>
<organism evidence="4">
    <name type="scientific">Cladocopium goreaui</name>
    <dbReference type="NCBI Taxonomy" id="2562237"/>
    <lineage>
        <taxon>Eukaryota</taxon>
        <taxon>Sar</taxon>
        <taxon>Alveolata</taxon>
        <taxon>Dinophyceae</taxon>
        <taxon>Suessiales</taxon>
        <taxon>Symbiodiniaceae</taxon>
        <taxon>Cladocopium</taxon>
    </lineage>
</organism>
<dbReference type="GO" id="GO:0005737">
    <property type="term" value="C:cytoplasm"/>
    <property type="evidence" value="ECO:0007669"/>
    <property type="project" value="TreeGrafter"/>
</dbReference>
<reference evidence="4" key="1">
    <citation type="submission" date="2022-10" db="EMBL/GenBank/DDBJ databases">
        <authorList>
            <person name="Chen Y."/>
            <person name="Dougan E. K."/>
            <person name="Chan C."/>
            <person name="Rhodes N."/>
            <person name="Thang M."/>
        </authorList>
    </citation>
    <scope>NUCLEOTIDE SEQUENCE</scope>
</reference>
<evidence type="ECO:0000259" key="3">
    <source>
        <dbReference type="PROSITE" id="PS50191"/>
    </source>
</evidence>
<accession>A0A9P1FKP5</accession>
<feature type="region of interest" description="Disordered" evidence="1">
    <location>
        <begin position="70"/>
        <end position="91"/>
    </location>
</feature>
<name>A0A9P1FKP5_9DINO</name>
<dbReference type="Gene3D" id="3.40.525.10">
    <property type="entry name" value="CRAL-TRIO lipid binding domain"/>
    <property type="match status" value="1"/>
</dbReference>
<keyword evidence="7" id="KW-1185">Reference proteome</keyword>
<evidence type="ECO:0000313" key="4">
    <source>
        <dbReference type="EMBL" id="CAI3979461.1"/>
    </source>
</evidence>